<evidence type="ECO:0000256" key="1">
    <source>
        <dbReference type="SAM" id="MobiDB-lite"/>
    </source>
</evidence>
<accession>A0A5D4JEV3</accession>
<feature type="compositionally biased region" description="Basic and acidic residues" evidence="1">
    <location>
        <begin position="26"/>
        <end position="38"/>
    </location>
</feature>
<reference evidence="2 3" key="1">
    <citation type="submission" date="2019-08" db="EMBL/GenBank/DDBJ databases">
        <title>Draft genome for granaticin producer strain Streptomyces parvus C05.</title>
        <authorList>
            <person name="Gonzalez-Pimentel J.L."/>
        </authorList>
    </citation>
    <scope>NUCLEOTIDE SEQUENCE [LARGE SCALE GENOMIC DNA]</scope>
    <source>
        <strain evidence="2 3">C05</strain>
    </source>
</reference>
<protein>
    <submittedName>
        <fullName evidence="2">Uncharacterized protein</fullName>
    </submittedName>
</protein>
<comment type="caution">
    <text evidence="2">The sequence shown here is derived from an EMBL/GenBank/DDBJ whole genome shotgun (WGS) entry which is preliminary data.</text>
</comment>
<organism evidence="2 3">
    <name type="scientific">Streptomyces parvus</name>
    <dbReference type="NCBI Taxonomy" id="66428"/>
    <lineage>
        <taxon>Bacteria</taxon>
        <taxon>Bacillati</taxon>
        <taxon>Actinomycetota</taxon>
        <taxon>Actinomycetes</taxon>
        <taxon>Kitasatosporales</taxon>
        <taxon>Streptomycetaceae</taxon>
        <taxon>Streptomyces</taxon>
    </lineage>
</organism>
<dbReference type="AlphaFoldDB" id="A0A5D4JEV3"/>
<evidence type="ECO:0000313" key="2">
    <source>
        <dbReference type="EMBL" id="TYR63732.1"/>
    </source>
</evidence>
<dbReference type="EMBL" id="VSZQ01000071">
    <property type="protein sequence ID" value="TYR63732.1"/>
    <property type="molecule type" value="Genomic_DNA"/>
</dbReference>
<proteinExistence type="predicted"/>
<dbReference type="Proteomes" id="UP000323242">
    <property type="component" value="Unassembled WGS sequence"/>
</dbReference>
<gene>
    <name evidence="2" type="ORF">FY004_15150</name>
</gene>
<dbReference type="RefSeq" id="WP_148902845.1">
    <property type="nucleotide sequence ID" value="NZ_VSZQ01000071.1"/>
</dbReference>
<evidence type="ECO:0000313" key="3">
    <source>
        <dbReference type="Proteomes" id="UP000323242"/>
    </source>
</evidence>
<feature type="compositionally biased region" description="Low complexity" evidence="1">
    <location>
        <begin position="66"/>
        <end position="76"/>
    </location>
</feature>
<sequence>MDAIQQHMLDSYRAAQLSEPAPPPPGRHDRSVLRDLYRHWLTHPPHPARPALEDGTPGPGSGPLDGGPDMSSPSGA</sequence>
<feature type="region of interest" description="Disordered" evidence="1">
    <location>
        <begin position="1"/>
        <end position="76"/>
    </location>
</feature>
<name>A0A5D4JEV3_9ACTN</name>
<keyword evidence="3" id="KW-1185">Reference proteome</keyword>